<evidence type="ECO:0000313" key="14">
    <source>
        <dbReference type="Proteomes" id="UP001142055"/>
    </source>
</evidence>
<dbReference type="GO" id="GO:0070095">
    <property type="term" value="F:fructose-6-phosphate binding"/>
    <property type="evidence" value="ECO:0007669"/>
    <property type="project" value="TreeGrafter"/>
</dbReference>
<keyword evidence="10" id="KW-0324">Glycolysis</keyword>
<dbReference type="PROSITE" id="PS00433">
    <property type="entry name" value="PHOSPHOFRUCTOKINASE"/>
    <property type="match status" value="1"/>
</dbReference>
<reference evidence="13" key="1">
    <citation type="submission" date="2022-12" db="EMBL/GenBank/DDBJ databases">
        <title>Genome assemblies of Blomia tropicalis.</title>
        <authorList>
            <person name="Cui Y."/>
        </authorList>
    </citation>
    <scope>NUCLEOTIDE SEQUENCE</scope>
    <source>
        <tissue evidence="13">Adult mites</tissue>
    </source>
</reference>
<dbReference type="GO" id="GO:0016208">
    <property type="term" value="F:AMP binding"/>
    <property type="evidence" value="ECO:0007669"/>
    <property type="project" value="TreeGrafter"/>
</dbReference>
<keyword evidence="6" id="KW-0808">Transferase</keyword>
<keyword evidence="14" id="KW-1185">Reference proteome</keyword>
<gene>
    <name evidence="13" type="ORF">RDWZM_004393</name>
</gene>
<dbReference type="EMBL" id="JAPWDV010000001">
    <property type="protein sequence ID" value="KAJ6225848.1"/>
    <property type="molecule type" value="Genomic_DNA"/>
</dbReference>
<comment type="pathway">
    <text evidence="3">Carbohydrate degradation; glycolysis; D-glyceraldehyde 3-phosphate and glycerone phosphate from D-glucose: step 3/4.</text>
</comment>
<dbReference type="OMA" id="CERLGEX"/>
<dbReference type="GO" id="GO:0042802">
    <property type="term" value="F:identical protein binding"/>
    <property type="evidence" value="ECO:0007669"/>
    <property type="project" value="TreeGrafter"/>
</dbReference>
<feature type="domain" description="Phosphofructokinase" evidence="12">
    <location>
        <begin position="403"/>
        <end position="571"/>
    </location>
</feature>
<evidence type="ECO:0000256" key="6">
    <source>
        <dbReference type="ARBA" id="ARBA00022679"/>
    </source>
</evidence>
<dbReference type="Gene3D" id="3.40.50.450">
    <property type="match status" value="2"/>
</dbReference>
<comment type="catalytic activity">
    <reaction evidence="11">
        <text>beta-D-fructose 6-phosphate + ATP = beta-D-fructose 1,6-bisphosphate + ADP + H(+)</text>
        <dbReference type="Rhea" id="RHEA:16109"/>
        <dbReference type="ChEBI" id="CHEBI:15378"/>
        <dbReference type="ChEBI" id="CHEBI:30616"/>
        <dbReference type="ChEBI" id="CHEBI:32966"/>
        <dbReference type="ChEBI" id="CHEBI:57634"/>
        <dbReference type="ChEBI" id="CHEBI:456216"/>
        <dbReference type="EC" id="2.7.1.11"/>
    </reaction>
</comment>
<evidence type="ECO:0000256" key="2">
    <source>
        <dbReference type="ARBA" id="ARBA00004496"/>
    </source>
</evidence>
<dbReference type="FunFam" id="3.40.50.460:FF:000002">
    <property type="entry name" value="ATP-dependent 6-phosphofructokinase"/>
    <property type="match status" value="1"/>
</dbReference>
<dbReference type="InterPro" id="IPR000023">
    <property type="entry name" value="Phosphofructokinase_dom"/>
</dbReference>
<dbReference type="AlphaFoldDB" id="A0A9Q0RRS0"/>
<dbReference type="GO" id="GO:0046872">
    <property type="term" value="F:metal ion binding"/>
    <property type="evidence" value="ECO:0007669"/>
    <property type="project" value="UniProtKB-KW"/>
</dbReference>
<dbReference type="Pfam" id="PF00365">
    <property type="entry name" value="PFK"/>
    <property type="match status" value="2"/>
</dbReference>
<comment type="caution">
    <text evidence="13">The sequence shown here is derived from an EMBL/GenBank/DDBJ whole genome shotgun (WGS) entry which is preliminary data.</text>
</comment>
<dbReference type="GO" id="GO:0061621">
    <property type="term" value="P:canonical glycolysis"/>
    <property type="evidence" value="ECO:0007669"/>
    <property type="project" value="TreeGrafter"/>
</dbReference>
<name>A0A9Q0RRS0_BLOTA</name>
<dbReference type="InterPro" id="IPR035966">
    <property type="entry name" value="PKF_sf"/>
</dbReference>
<dbReference type="GO" id="GO:0030388">
    <property type="term" value="P:fructose 1,6-bisphosphate metabolic process"/>
    <property type="evidence" value="ECO:0007669"/>
    <property type="project" value="TreeGrafter"/>
</dbReference>
<dbReference type="SUPFAM" id="SSF53784">
    <property type="entry name" value="Phosphofructokinase"/>
    <property type="match status" value="2"/>
</dbReference>
<dbReference type="Gene3D" id="3.40.50.460">
    <property type="entry name" value="Phosphofructokinase domain"/>
    <property type="match status" value="1"/>
</dbReference>
<keyword evidence="8" id="KW-0418">Kinase</keyword>
<evidence type="ECO:0000313" key="13">
    <source>
        <dbReference type="EMBL" id="KAJ6225848.1"/>
    </source>
</evidence>
<evidence type="ECO:0000256" key="5">
    <source>
        <dbReference type="ARBA" id="ARBA00022490"/>
    </source>
</evidence>
<evidence type="ECO:0000256" key="1">
    <source>
        <dbReference type="ARBA" id="ARBA00001946"/>
    </source>
</evidence>
<comment type="cofactor">
    <cofactor evidence="1">
        <name>Mg(2+)</name>
        <dbReference type="ChEBI" id="CHEBI:18420"/>
    </cofactor>
</comment>
<evidence type="ECO:0000256" key="7">
    <source>
        <dbReference type="ARBA" id="ARBA00022723"/>
    </source>
</evidence>
<comment type="subcellular location">
    <subcellularLocation>
        <location evidence="2">Cytoplasm</location>
    </subcellularLocation>
</comment>
<protein>
    <recommendedName>
        <fullName evidence="4">6-phosphofructokinase</fullName>
        <ecNumber evidence="4">2.7.1.11</ecNumber>
    </recommendedName>
</protein>
<evidence type="ECO:0000256" key="9">
    <source>
        <dbReference type="ARBA" id="ARBA00022842"/>
    </source>
</evidence>
<evidence type="ECO:0000256" key="3">
    <source>
        <dbReference type="ARBA" id="ARBA00004679"/>
    </source>
</evidence>
<evidence type="ECO:0000256" key="11">
    <source>
        <dbReference type="ARBA" id="ARBA00048070"/>
    </source>
</evidence>
<dbReference type="Proteomes" id="UP001142055">
    <property type="component" value="Chromosome 1"/>
</dbReference>
<dbReference type="EC" id="2.7.1.11" evidence="4"/>
<evidence type="ECO:0000256" key="4">
    <source>
        <dbReference type="ARBA" id="ARBA00012055"/>
    </source>
</evidence>
<dbReference type="InterPro" id="IPR022953">
    <property type="entry name" value="ATP_PFK"/>
</dbReference>
<keyword evidence="7" id="KW-0479">Metal-binding</keyword>
<evidence type="ECO:0000256" key="10">
    <source>
        <dbReference type="ARBA" id="ARBA00023152"/>
    </source>
</evidence>
<dbReference type="GO" id="GO:0006002">
    <property type="term" value="P:fructose 6-phosphate metabolic process"/>
    <property type="evidence" value="ECO:0007669"/>
    <property type="project" value="InterPro"/>
</dbReference>
<dbReference type="GO" id="GO:0003872">
    <property type="term" value="F:6-phosphofructokinase activity"/>
    <property type="evidence" value="ECO:0007669"/>
    <property type="project" value="UniProtKB-EC"/>
</dbReference>
<dbReference type="InterPro" id="IPR015912">
    <property type="entry name" value="Phosphofructokinase_CS"/>
</dbReference>
<dbReference type="GO" id="GO:0005945">
    <property type="term" value="C:6-phosphofructokinase complex"/>
    <property type="evidence" value="ECO:0007669"/>
    <property type="project" value="TreeGrafter"/>
</dbReference>
<accession>A0A9Q0RRS0</accession>
<feature type="domain" description="Phosphofructokinase" evidence="12">
    <location>
        <begin position="11"/>
        <end position="321"/>
    </location>
</feature>
<dbReference type="GO" id="GO:0005524">
    <property type="term" value="F:ATP binding"/>
    <property type="evidence" value="ECO:0007669"/>
    <property type="project" value="TreeGrafter"/>
</dbReference>
<dbReference type="GO" id="GO:0048029">
    <property type="term" value="F:monosaccharide binding"/>
    <property type="evidence" value="ECO:0007669"/>
    <property type="project" value="TreeGrafter"/>
</dbReference>
<proteinExistence type="predicted"/>
<evidence type="ECO:0000259" key="12">
    <source>
        <dbReference type="Pfam" id="PF00365"/>
    </source>
</evidence>
<sequence>MATSGNQMSSIGILTSGGDSQGMNCVIYGLIKCSIDNDKKSSIYLIRDGYKGLLIGDDRYIQMGTIDSIERHLHRGGTMIGSSRSIEFQSADGRRKAAYNLLQMNIHNLIIIGGDGSLTGANQLKQEWPDLARQWASEKADNRNLSKDAEMLNIIGIIGSIDNDFFGTEMTIGADSALNRIVESIDTLTTTAISHHRAMVIEVMGRNCGYLALSAALATEATYVFIPECPQPNADEWKTKLKCRIMFERDRNQFHHLVIVAEGACDQDGTPIRATMIRDYMDHDLSIDTRAICLGHVQRGGEVSAYDRLMSIRMGMEAFRIIQNNKREEQALVLTVDDGRIVAKSLVDCVQQTIKLGQMLRTKHWNEVLQMRGSHFIHTWNTFRELMSPNIDQSSFNTKFWLIANFGRPVPAMNAILYAIARYGYSRNVKVLASLNGIDGLMNGQLKSIDYEQVSNLVSHSGSIIGSKKISSTSLTREKILEMLKVIEQYQITGICLIGDRTGFELGKQFKEYSSSINLIYIPCLVESNDPLFSKQCKLGYDSILNTMMHQLTNLMMANHGSEMQLFLVKVDLTMVTTDFVEPTLVALACSAIHSYPPTGNKEIDRPKVENDAKCLKERMLTISNRNELIIV</sequence>
<dbReference type="PANTHER" id="PTHR13697">
    <property type="entry name" value="PHOSPHOFRUCTOKINASE"/>
    <property type="match status" value="1"/>
</dbReference>
<keyword evidence="9" id="KW-0460">Magnesium</keyword>
<dbReference type="PRINTS" id="PR00476">
    <property type="entry name" value="PHFRCTKINASE"/>
</dbReference>
<dbReference type="PANTHER" id="PTHR13697:SF8">
    <property type="entry name" value="ATP-DEPENDENT 6-PHOSPHOFRUCTOKINASE 2"/>
    <property type="match status" value="1"/>
</dbReference>
<keyword evidence="5" id="KW-0963">Cytoplasm</keyword>
<organism evidence="13 14">
    <name type="scientific">Blomia tropicalis</name>
    <name type="common">Mite</name>
    <dbReference type="NCBI Taxonomy" id="40697"/>
    <lineage>
        <taxon>Eukaryota</taxon>
        <taxon>Metazoa</taxon>
        <taxon>Ecdysozoa</taxon>
        <taxon>Arthropoda</taxon>
        <taxon>Chelicerata</taxon>
        <taxon>Arachnida</taxon>
        <taxon>Acari</taxon>
        <taxon>Acariformes</taxon>
        <taxon>Sarcoptiformes</taxon>
        <taxon>Astigmata</taxon>
        <taxon>Glycyphagoidea</taxon>
        <taxon>Echimyopodidae</taxon>
        <taxon>Blomia</taxon>
    </lineage>
</organism>
<evidence type="ECO:0000256" key="8">
    <source>
        <dbReference type="ARBA" id="ARBA00022777"/>
    </source>
</evidence>